<dbReference type="Proteomes" id="UP001220022">
    <property type="component" value="Unassembled WGS sequence"/>
</dbReference>
<accession>A0ABT5ZAQ2</accession>
<gene>
    <name evidence="2" type="ORF">P2L57_35950</name>
</gene>
<dbReference type="GO" id="GO:0008483">
    <property type="term" value="F:transaminase activity"/>
    <property type="evidence" value="ECO:0007669"/>
    <property type="project" value="UniProtKB-KW"/>
</dbReference>
<dbReference type="NCBIfam" id="NF006734">
    <property type="entry name" value="PRK09266.1"/>
    <property type="match status" value="1"/>
</dbReference>
<evidence type="ECO:0000313" key="2">
    <source>
        <dbReference type="EMBL" id="MDF2260917.1"/>
    </source>
</evidence>
<dbReference type="Gene3D" id="3.30.470.10">
    <property type="match status" value="1"/>
</dbReference>
<name>A0ABT5ZAQ2_9ACTN</name>
<keyword evidence="2" id="KW-0032">Aminotransferase</keyword>
<dbReference type="PANTHER" id="PTHR42743:SF2">
    <property type="entry name" value="AMINODEOXYCHORISMATE LYASE"/>
    <property type="match status" value="1"/>
</dbReference>
<proteinExistence type="inferred from homology"/>
<comment type="similarity">
    <text evidence="1">Belongs to the class-IV pyridoxal-phosphate-dependent aminotransferase family.</text>
</comment>
<keyword evidence="3" id="KW-1185">Reference proteome</keyword>
<dbReference type="InterPro" id="IPR001544">
    <property type="entry name" value="Aminotrans_IV"/>
</dbReference>
<dbReference type="Pfam" id="PF01063">
    <property type="entry name" value="Aminotran_4"/>
    <property type="match status" value="1"/>
</dbReference>
<reference evidence="2 3" key="1">
    <citation type="submission" date="2023-03" db="EMBL/GenBank/DDBJ databases">
        <title>Draft genome sequence of type strain Streptomyces ferralitis JCM 14344.</title>
        <authorList>
            <person name="Klaysubun C."/>
            <person name="Duangmal K."/>
        </authorList>
    </citation>
    <scope>NUCLEOTIDE SEQUENCE [LARGE SCALE GENOMIC DNA]</scope>
    <source>
        <strain evidence="2 3">JCM 14344</strain>
    </source>
</reference>
<evidence type="ECO:0000256" key="1">
    <source>
        <dbReference type="ARBA" id="ARBA00009320"/>
    </source>
</evidence>
<sequence>MATLNGAPVELEDLKALALVNYGHFTSMRIDDGHVRGLSLHMDRLVRDCRAVFDVGLDPDRVLRFARQAVGGKTGSFVVRVTIFDPALEMGHPGSDAEPQILVTTRPAGAMPPPPMRVRSFPFARDSAAIKHTGLFSQLRLRRQAQREGFDDALFADTHGVISEGGTWNVAFYDGTDVIWPTADVLPGVTMHLLQQAHESVTAPVTLDMLPRMQAAFATNTSIGVRPISAIDGQALNAGHYILTELQQQYLQIPGEEL</sequence>
<protein>
    <submittedName>
        <fullName evidence="2">Aminotransferase class IV family protein</fullName>
    </submittedName>
</protein>
<dbReference type="InterPro" id="IPR050571">
    <property type="entry name" value="Class-IV_PLP-Dep_Aminotrnsfr"/>
</dbReference>
<dbReference type="InterPro" id="IPR043132">
    <property type="entry name" value="BCAT-like_C"/>
</dbReference>
<dbReference type="RefSeq" id="WP_275822000.1">
    <property type="nucleotide sequence ID" value="NZ_BAAANM010000041.1"/>
</dbReference>
<dbReference type="InterPro" id="IPR043131">
    <property type="entry name" value="BCAT-like_N"/>
</dbReference>
<comment type="caution">
    <text evidence="2">The sequence shown here is derived from an EMBL/GenBank/DDBJ whole genome shotgun (WGS) entry which is preliminary data.</text>
</comment>
<dbReference type="Gene3D" id="3.20.10.10">
    <property type="entry name" value="D-amino Acid Aminotransferase, subunit A, domain 2"/>
    <property type="match status" value="1"/>
</dbReference>
<organism evidence="2 3">
    <name type="scientific">Streptantibioticus ferralitis</name>
    <dbReference type="NCBI Taxonomy" id="236510"/>
    <lineage>
        <taxon>Bacteria</taxon>
        <taxon>Bacillati</taxon>
        <taxon>Actinomycetota</taxon>
        <taxon>Actinomycetes</taxon>
        <taxon>Kitasatosporales</taxon>
        <taxon>Streptomycetaceae</taxon>
        <taxon>Streptantibioticus</taxon>
    </lineage>
</organism>
<keyword evidence="2" id="KW-0808">Transferase</keyword>
<dbReference type="EMBL" id="JARHTQ010000043">
    <property type="protein sequence ID" value="MDF2260917.1"/>
    <property type="molecule type" value="Genomic_DNA"/>
</dbReference>
<dbReference type="InterPro" id="IPR036038">
    <property type="entry name" value="Aminotransferase-like"/>
</dbReference>
<dbReference type="SUPFAM" id="SSF56752">
    <property type="entry name" value="D-aminoacid aminotransferase-like PLP-dependent enzymes"/>
    <property type="match status" value="1"/>
</dbReference>
<evidence type="ECO:0000313" key="3">
    <source>
        <dbReference type="Proteomes" id="UP001220022"/>
    </source>
</evidence>
<dbReference type="PANTHER" id="PTHR42743">
    <property type="entry name" value="AMINO-ACID AMINOTRANSFERASE"/>
    <property type="match status" value="1"/>
</dbReference>